<dbReference type="NCBIfam" id="TIGR02532">
    <property type="entry name" value="IV_pilin_GFxxxE"/>
    <property type="match status" value="1"/>
</dbReference>
<dbReference type="PANTHER" id="PTHR30093">
    <property type="entry name" value="GENERAL SECRETION PATHWAY PROTEIN G"/>
    <property type="match status" value="1"/>
</dbReference>
<name>A0A7W9SR34_ARMRO</name>
<dbReference type="InterPro" id="IPR045584">
    <property type="entry name" value="Pilin-like"/>
</dbReference>
<evidence type="ECO:0000313" key="3">
    <source>
        <dbReference type="Proteomes" id="UP000520814"/>
    </source>
</evidence>
<dbReference type="Pfam" id="PF07963">
    <property type="entry name" value="N_methyl"/>
    <property type="match status" value="1"/>
</dbReference>
<dbReference type="Gene3D" id="3.30.700.10">
    <property type="entry name" value="Glycoprotein, Type 4 Pilin"/>
    <property type="match status" value="1"/>
</dbReference>
<feature type="domain" description="DUF1559" evidence="1">
    <location>
        <begin position="31"/>
        <end position="100"/>
    </location>
</feature>
<comment type="caution">
    <text evidence="2">The sequence shown here is derived from an EMBL/GenBank/DDBJ whole genome shotgun (WGS) entry which is preliminary data.</text>
</comment>
<evidence type="ECO:0000259" key="1">
    <source>
        <dbReference type="Pfam" id="PF07596"/>
    </source>
</evidence>
<dbReference type="InterPro" id="IPR012902">
    <property type="entry name" value="N_methyl_site"/>
</dbReference>
<dbReference type="SUPFAM" id="SSF54523">
    <property type="entry name" value="Pili subunits"/>
    <property type="match status" value="1"/>
</dbReference>
<proteinExistence type="predicted"/>
<protein>
    <submittedName>
        <fullName evidence="2">Prepilin-type N-terminal cleavage/methylation domain-containing protein/prepilin-type processing-associated H-X9-DG protein</fullName>
    </submittedName>
</protein>
<evidence type="ECO:0000313" key="2">
    <source>
        <dbReference type="EMBL" id="MBB6051247.1"/>
    </source>
</evidence>
<dbReference type="Pfam" id="PF07596">
    <property type="entry name" value="SBP_bac_10"/>
    <property type="match status" value="1"/>
</dbReference>
<accession>A0A7W9SR34</accession>
<gene>
    <name evidence="2" type="ORF">HNQ39_003057</name>
</gene>
<dbReference type="EMBL" id="JACHGW010000003">
    <property type="protein sequence ID" value="MBB6051247.1"/>
    <property type="molecule type" value="Genomic_DNA"/>
</dbReference>
<keyword evidence="3" id="KW-1185">Reference proteome</keyword>
<sequence length="269" mass="29243">MKTRAFTLIELLVVIAIIAILAAILFPVFAQAREKARQTACLANCKQIGTAVMMYVQDYDETLPLINMADPQTGSVNCYANYKWQDELYPYIKNAGIFSCPSDSDPNKVWRTQPERLALSPACNTGRSPGGSYSANAWYDHVPVTSGASAPFRASMAAIEAPADTIFISETNPNVNGQLWTTAPVLAGAPTAVTTTLRQMIIAPAAVPPVFGYTDGAGRKFWVLGRHSEFANQVFVDGHAKAMKIGQLATRRTNSAGVVVYPYWTNEQD</sequence>
<dbReference type="InterPro" id="IPR011453">
    <property type="entry name" value="DUF1559"/>
</dbReference>
<reference evidence="2 3" key="1">
    <citation type="submission" date="2020-08" db="EMBL/GenBank/DDBJ databases">
        <title>Genomic Encyclopedia of Type Strains, Phase IV (KMG-IV): sequencing the most valuable type-strain genomes for metagenomic binning, comparative biology and taxonomic classification.</title>
        <authorList>
            <person name="Goeker M."/>
        </authorList>
    </citation>
    <scope>NUCLEOTIDE SEQUENCE [LARGE SCALE GENOMIC DNA]</scope>
    <source>
        <strain evidence="2 3">DSM 23562</strain>
    </source>
</reference>
<dbReference type="Proteomes" id="UP000520814">
    <property type="component" value="Unassembled WGS sequence"/>
</dbReference>
<organism evidence="2 3">
    <name type="scientific">Armatimonas rosea</name>
    <dbReference type="NCBI Taxonomy" id="685828"/>
    <lineage>
        <taxon>Bacteria</taxon>
        <taxon>Bacillati</taxon>
        <taxon>Armatimonadota</taxon>
        <taxon>Armatimonadia</taxon>
        <taxon>Armatimonadales</taxon>
        <taxon>Armatimonadaceae</taxon>
        <taxon>Armatimonas</taxon>
    </lineage>
</organism>
<dbReference type="AlphaFoldDB" id="A0A7W9SR34"/>
<dbReference type="RefSeq" id="WP_184197855.1">
    <property type="nucleotide sequence ID" value="NZ_JACHGW010000003.1"/>
</dbReference>